<dbReference type="GO" id="GO:0004180">
    <property type="term" value="F:carboxypeptidase activity"/>
    <property type="evidence" value="ECO:0007669"/>
    <property type="project" value="UniProtKB-KW"/>
</dbReference>
<reference evidence="2 3" key="1">
    <citation type="submission" date="2024-06" db="EMBL/GenBank/DDBJ databases">
        <title>Genomic Encyclopedia of Type Strains, Phase IV (KMG-IV): sequencing the most valuable type-strain genomes for metagenomic binning, comparative biology and taxonomic classification.</title>
        <authorList>
            <person name="Goeker M."/>
        </authorList>
    </citation>
    <scope>NUCLEOTIDE SEQUENCE [LARGE SCALE GENOMIC DNA]</scope>
    <source>
        <strain evidence="2 3">DSM 29492</strain>
    </source>
</reference>
<keyword evidence="2" id="KW-0121">Carboxypeptidase</keyword>
<dbReference type="GO" id="GO:0003677">
    <property type="term" value="F:DNA binding"/>
    <property type="evidence" value="ECO:0007669"/>
    <property type="project" value="UniProtKB-KW"/>
</dbReference>
<feature type="region of interest" description="Disordered" evidence="1">
    <location>
        <begin position="152"/>
        <end position="187"/>
    </location>
</feature>
<organism evidence="2 3">
    <name type="scientific">Blautia caecimuris</name>
    <dbReference type="NCBI Taxonomy" id="1796615"/>
    <lineage>
        <taxon>Bacteria</taxon>
        <taxon>Bacillati</taxon>
        <taxon>Bacillota</taxon>
        <taxon>Clostridia</taxon>
        <taxon>Lachnospirales</taxon>
        <taxon>Lachnospiraceae</taxon>
        <taxon>Blautia</taxon>
    </lineage>
</organism>
<gene>
    <name evidence="2" type="ORF">ABID24_000249</name>
</gene>
<evidence type="ECO:0000256" key="1">
    <source>
        <dbReference type="SAM" id="MobiDB-lite"/>
    </source>
</evidence>
<evidence type="ECO:0000313" key="2">
    <source>
        <dbReference type="EMBL" id="MET3749033.1"/>
    </source>
</evidence>
<keyword evidence="2" id="KW-0238">DNA-binding</keyword>
<evidence type="ECO:0000313" key="3">
    <source>
        <dbReference type="Proteomes" id="UP001549106"/>
    </source>
</evidence>
<proteinExistence type="predicted"/>
<keyword evidence="3" id="KW-1185">Reference proteome</keyword>
<dbReference type="Proteomes" id="UP001549106">
    <property type="component" value="Unassembled WGS sequence"/>
</dbReference>
<comment type="caution">
    <text evidence="2">The sequence shown here is derived from an EMBL/GenBank/DDBJ whole genome shotgun (WGS) entry which is preliminary data.</text>
</comment>
<name>A0ABV2LXV7_9FIRM</name>
<sequence>MISNRMKNKYTLKRKRHILRKKEHVGEKYLADFSGNRKFLSVISVLVLVTAIRQTSAAQDLGGFHVETLPGESTGIPSDWEVGDGDQDFGEQQQSEENGYEDMFGSGEESWQGEIYEEPETVPESGGVSAWENSMENMEETDTEYLEEIRNQSEAEELQENLSKTGESDRTGTEGFQNMPPCRTQQPVETVSPTASADIASDMGADLYQAEKTEKDDRDKEPESFRNQLHAVPEVLYWKGTIKTTSEPVLNIKRNGNVQILSLRVNGKETAWIQEENRIYPEIPEEQKASEKVFQTELAFLSYNGMEAGIYVDVPGKS</sequence>
<keyword evidence="2" id="KW-0645">Protease</keyword>
<feature type="region of interest" description="Disordered" evidence="1">
    <location>
        <begin position="74"/>
        <end position="109"/>
    </location>
</feature>
<protein>
    <submittedName>
        <fullName evidence="2">Curved DNA-binding protein CbpA</fullName>
    </submittedName>
</protein>
<keyword evidence="2" id="KW-0378">Hydrolase</keyword>
<dbReference type="EMBL" id="JBEPMJ010000001">
    <property type="protein sequence ID" value="MET3749033.1"/>
    <property type="molecule type" value="Genomic_DNA"/>
</dbReference>
<dbReference type="RefSeq" id="WP_257463761.1">
    <property type="nucleotide sequence ID" value="NZ_JANJZT010000001.1"/>
</dbReference>
<accession>A0ABV2LXV7</accession>